<dbReference type="GO" id="GO:0004252">
    <property type="term" value="F:serine-type endopeptidase activity"/>
    <property type="evidence" value="ECO:0007669"/>
    <property type="project" value="UniProtKB-UniRule"/>
</dbReference>
<dbReference type="PRINTS" id="PR00728">
    <property type="entry name" value="SIGNALPTASE"/>
</dbReference>
<keyword evidence="7" id="KW-0378">Hydrolase</keyword>
<proteinExistence type="predicted"/>
<organism evidence="7 8">
    <name type="scientific">Halalkalibacter krulwichiae</name>
    <dbReference type="NCBI Taxonomy" id="199441"/>
    <lineage>
        <taxon>Bacteria</taxon>
        <taxon>Bacillati</taxon>
        <taxon>Bacillota</taxon>
        <taxon>Bacilli</taxon>
        <taxon>Bacillales</taxon>
        <taxon>Bacillaceae</taxon>
        <taxon>Halalkalibacter</taxon>
    </lineage>
</organism>
<evidence type="ECO:0000256" key="4">
    <source>
        <dbReference type="ARBA" id="ARBA00023136"/>
    </source>
</evidence>
<keyword evidence="8" id="KW-1185">Reference proteome</keyword>
<dbReference type="SUPFAM" id="SSF51306">
    <property type="entry name" value="LexA/Signal peptidase"/>
    <property type="match status" value="1"/>
</dbReference>
<name>A0A1X9M8J3_9BACI</name>
<evidence type="ECO:0000313" key="7">
    <source>
        <dbReference type="EMBL" id="ARK28920.1"/>
    </source>
</evidence>
<evidence type="ECO:0000256" key="3">
    <source>
        <dbReference type="ARBA" id="ARBA00022989"/>
    </source>
</evidence>
<comment type="subcellular location">
    <subcellularLocation>
        <location evidence="1">Membrane</location>
    </subcellularLocation>
</comment>
<evidence type="ECO:0000256" key="1">
    <source>
        <dbReference type="ARBA" id="ARBA00004370"/>
    </source>
</evidence>
<feature type="transmembrane region" description="Helical" evidence="6">
    <location>
        <begin position="150"/>
        <end position="173"/>
    </location>
</feature>
<dbReference type="GO" id="GO:0009003">
    <property type="term" value="F:signal peptidase activity"/>
    <property type="evidence" value="ECO:0007669"/>
    <property type="project" value="UniProtKB-EC"/>
</dbReference>
<reference evidence="7 8" key="1">
    <citation type="submission" date="2017-04" db="EMBL/GenBank/DDBJ databases">
        <title>Bacillus krulwichiae AM31D Genome sequencing and assembly.</title>
        <authorList>
            <person name="Krulwich T.A."/>
            <person name="Anastor L."/>
            <person name="Ehrlich R."/>
            <person name="Ehrlich G.D."/>
            <person name="Janto B."/>
        </authorList>
    </citation>
    <scope>NUCLEOTIDE SEQUENCE [LARGE SCALE GENOMIC DNA]</scope>
    <source>
        <strain evidence="7 8">AM31D</strain>
    </source>
</reference>
<protein>
    <recommendedName>
        <fullName evidence="5">Signal peptidase I</fullName>
        <ecNumber evidence="5">3.4.21.89</ecNumber>
    </recommendedName>
</protein>
<gene>
    <name evidence="7" type="primary">sipW</name>
    <name evidence="7" type="ORF">BkAM31D_03070</name>
</gene>
<dbReference type="AlphaFoldDB" id="A0A1X9M8J3"/>
<dbReference type="RefSeq" id="WP_066157934.1">
    <property type="nucleotide sequence ID" value="NZ_CP020814.1"/>
</dbReference>
<dbReference type="EC" id="3.4.21.89" evidence="5"/>
<dbReference type="InterPro" id="IPR019533">
    <property type="entry name" value="Peptidase_S26"/>
</dbReference>
<dbReference type="CDD" id="cd06530">
    <property type="entry name" value="S26_SPase_I"/>
    <property type="match status" value="1"/>
</dbReference>
<dbReference type="NCBIfam" id="TIGR02228">
    <property type="entry name" value="sigpep_I_arch"/>
    <property type="match status" value="1"/>
</dbReference>
<evidence type="ECO:0000256" key="5">
    <source>
        <dbReference type="NCBIfam" id="TIGR02228"/>
    </source>
</evidence>
<accession>A0A1X9M8J3</accession>
<evidence type="ECO:0000256" key="6">
    <source>
        <dbReference type="SAM" id="Phobius"/>
    </source>
</evidence>
<keyword evidence="2 6" id="KW-0812">Transmembrane</keyword>
<dbReference type="PANTHER" id="PTHR10806:SF6">
    <property type="entry name" value="SIGNAL PEPTIDASE COMPLEX CATALYTIC SUBUNIT SEC11"/>
    <property type="match status" value="1"/>
</dbReference>
<evidence type="ECO:0000256" key="2">
    <source>
        <dbReference type="ARBA" id="ARBA00022692"/>
    </source>
</evidence>
<evidence type="ECO:0000313" key="8">
    <source>
        <dbReference type="Proteomes" id="UP000193006"/>
    </source>
</evidence>
<dbReference type="STRING" id="199441.BkAM31D_03070"/>
<sequence length="193" mass="21122" precursor="true">MKVAMKWSSRLISFVLFVVLVFMVFIVISTKASGGEPELFGYQFKTVLSGSMEPEFKTGSIIAVKPGGDMTRFQEGDVITFMESAEKLITHRVVGVKQSGEHVMYETKGDNNNAPDSSLVLSENVIAKYEGFTIPYVGYVGNFAQSKEGAALLLILPGLLLLIYSGITIWQGVSQLEKGNKTQPAVEEVKETI</sequence>
<dbReference type="KEGG" id="bkw:BkAM31D_03070"/>
<dbReference type="EMBL" id="CP020814">
    <property type="protein sequence ID" value="ARK28920.1"/>
    <property type="molecule type" value="Genomic_DNA"/>
</dbReference>
<keyword evidence="4 6" id="KW-0472">Membrane</keyword>
<dbReference type="NCBIfam" id="NF046067">
    <property type="entry name" value="SigPepSipWBacil"/>
    <property type="match status" value="1"/>
</dbReference>
<dbReference type="GO" id="GO:0006465">
    <property type="term" value="P:signal peptide processing"/>
    <property type="evidence" value="ECO:0007669"/>
    <property type="project" value="UniProtKB-UniRule"/>
</dbReference>
<dbReference type="PANTHER" id="PTHR10806">
    <property type="entry name" value="SIGNAL PEPTIDASE COMPLEX CATALYTIC SUBUNIT SEC11"/>
    <property type="match status" value="1"/>
</dbReference>
<dbReference type="GO" id="GO:0016020">
    <property type="term" value="C:membrane"/>
    <property type="evidence" value="ECO:0007669"/>
    <property type="project" value="UniProtKB-SubCell"/>
</dbReference>
<dbReference type="InterPro" id="IPR036286">
    <property type="entry name" value="LexA/Signal_pep-like_sf"/>
</dbReference>
<dbReference type="InterPro" id="IPR001733">
    <property type="entry name" value="Peptidase_S26B"/>
</dbReference>
<keyword evidence="3 6" id="KW-1133">Transmembrane helix</keyword>
<dbReference type="Proteomes" id="UP000193006">
    <property type="component" value="Chromosome"/>
</dbReference>